<dbReference type="PANTHER" id="PTHR36503">
    <property type="entry name" value="BLR2520 PROTEIN"/>
    <property type="match status" value="1"/>
</dbReference>
<dbReference type="AlphaFoldDB" id="A0A952FTA3"/>
<dbReference type="InterPro" id="IPR004360">
    <property type="entry name" value="Glyas_Fos-R_dOase_dom"/>
</dbReference>
<name>A0A952FTA3_9PROT</name>
<proteinExistence type="predicted"/>
<organism evidence="2 3">
    <name type="scientific">Inquilinus limosus</name>
    <dbReference type="NCBI Taxonomy" id="171674"/>
    <lineage>
        <taxon>Bacteria</taxon>
        <taxon>Pseudomonadati</taxon>
        <taxon>Pseudomonadota</taxon>
        <taxon>Alphaproteobacteria</taxon>
        <taxon>Rhodospirillales</taxon>
        <taxon>Rhodospirillaceae</taxon>
        <taxon>Inquilinus</taxon>
    </lineage>
</organism>
<reference evidence="2" key="1">
    <citation type="submission" date="2020-06" db="EMBL/GenBank/DDBJ databases">
        <title>Stable isotope informed genome-resolved metagenomics uncovers potential trophic interactions in rhizosphere soil.</title>
        <authorList>
            <person name="Starr E.P."/>
            <person name="Shi S."/>
            <person name="Blazewicz S.J."/>
            <person name="Koch B.J."/>
            <person name="Probst A.J."/>
            <person name="Hungate B.A."/>
            <person name="Pett-Ridge J."/>
            <person name="Firestone M.K."/>
            <person name="Banfield J.F."/>
        </authorList>
    </citation>
    <scope>NUCLEOTIDE SEQUENCE</scope>
    <source>
        <strain evidence="2">YM_69_17</strain>
    </source>
</reference>
<dbReference type="Proteomes" id="UP000700706">
    <property type="component" value="Unassembled WGS sequence"/>
</dbReference>
<dbReference type="PROSITE" id="PS51819">
    <property type="entry name" value="VOC"/>
    <property type="match status" value="1"/>
</dbReference>
<evidence type="ECO:0000313" key="3">
    <source>
        <dbReference type="Proteomes" id="UP000700706"/>
    </source>
</evidence>
<dbReference type="EMBL" id="JAEKLZ010000376">
    <property type="protein sequence ID" value="MBW8728219.1"/>
    <property type="molecule type" value="Genomic_DNA"/>
</dbReference>
<dbReference type="Gene3D" id="3.10.180.10">
    <property type="entry name" value="2,3-Dihydroxybiphenyl 1,2-Dioxygenase, domain 1"/>
    <property type="match status" value="1"/>
</dbReference>
<dbReference type="InterPro" id="IPR037523">
    <property type="entry name" value="VOC_core"/>
</dbReference>
<protein>
    <submittedName>
        <fullName evidence="2">VOC family protein</fullName>
    </submittedName>
</protein>
<dbReference type="Pfam" id="PF00903">
    <property type="entry name" value="Glyoxalase"/>
    <property type="match status" value="1"/>
</dbReference>
<sequence>MPKMIFVNLPVRHLAASGAFYVALGGTVNAQFSDDNATSVMFSDAIGVMLLTHDRYRQFTQRPIGDARRESQALIALGVDSREAVDATVAKAAAAGGRADPNPVQDHGFMYNRSVEDPDGYVWEIMWMDHAAIAQPA</sequence>
<evidence type="ECO:0000313" key="2">
    <source>
        <dbReference type="EMBL" id="MBW8728219.1"/>
    </source>
</evidence>
<feature type="domain" description="VOC" evidence="1">
    <location>
        <begin position="3"/>
        <end position="128"/>
    </location>
</feature>
<gene>
    <name evidence="2" type="ORF">JF625_24120</name>
</gene>
<dbReference type="PANTHER" id="PTHR36503:SF2">
    <property type="entry name" value="BLR2408 PROTEIN"/>
    <property type="match status" value="1"/>
</dbReference>
<comment type="caution">
    <text evidence="2">The sequence shown here is derived from an EMBL/GenBank/DDBJ whole genome shotgun (WGS) entry which is preliminary data.</text>
</comment>
<evidence type="ECO:0000259" key="1">
    <source>
        <dbReference type="PROSITE" id="PS51819"/>
    </source>
</evidence>
<dbReference type="InterPro" id="IPR029068">
    <property type="entry name" value="Glyas_Bleomycin-R_OHBP_Dase"/>
</dbReference>
<dbReference type="SUPFAM" id="SSF54593">
    <property type="entry name" value="Glyoxalase/Bleomycin resistance protein/Dihydroxybiphenyl dioxygenase"/>
    <property type="match status" value="1"/>
</dbReference>
<accession>A0A952FTA3</accession>